<dbReference type="SMART" id="SM00382">
    <property type="entry name" value="AAA"/>
    <property type="match status" value="2"/>
</dbReference>
<keyword evidence="4 7" id="KW-0067">ATP-binding</keyword>
<evidence type="ECO:0000313" key="8">
    <source>
        <dbReference type="Proteomes" id="UP000671914"/>
    </source>
</evidence>
<keyword evidence="8" id="KW-1185">Reference proteome</keyword>
<evidence type="ECO:0000256" key="4">
    <source>
        <dbReference type="ARBA" id="ARBA00022840"/>
    </source>
</evidence>
<evidence type="ECO:0000256" key="2">
    <source>
        <dbReference type="ARBA" id="ARBA00022448"/>
    </source>
</evidence>
<dbReference type="NCBIfam" id="NF007739">
    <property type="entry name" value="PRK10419.1"/>
    <property type="match status" value="2"/>
</dbReference>
<dbReference type="PANTHER" id="PTHR43776:SF7">
    <property type="entry name" value="D,D-DIPEPTIDE TRANSPORT ATP-BINDING PROTEIN DDPF-RELATED"/>
    <property type="match status" value="1"/>
</dbReference>
<feature type="region of interest" description="Disordered" evidence="5">
    <location>
        <begin position="275"/>
        <end position="302"/>
    </location>
</feature>
<dbReference type="PROSITE" id="PS00211">
    <property type="entry name" value="ABC_TRANSPORTER_1"/>
    <property type="match status" value="2"/>
</dbReference>
<dbReference type="CDD" id="cd03257">
    <property type="entry name" value="ABC_NikE_OppD_transporters"/>
    <property type="match status" value="2"/>
</dbReference>
<feature type="domain" description="ABC transporter" evidence="6">
    <location>
        <begin position="309"/>
        <end position="562"/>
    </location>
</feature>
<dbReference type="FunFam" id="3.40.50.300:FF:000016">
    <property type="entry name" value="Oligopeptide ABC transporter ATP-binding component"/>
    <property type="match status" value="1"/>
</dbReference>
<dbReference type="PROSITE" id="PS50893">
    <property type="entry name" value="ABC_TRANSPORTER_2"/>
    <property type="match status" value="2"/>
</dbReference>
<comment type="similarity">
    <text evidence="1">Belongs to the ABC transporter superfamily.</text>
</comment>
<dbReference type="InterPro" id="IPR050319">
    <property type="entry name" value="ABC_transp_ATP-bind"/>
</dbReference>
<organism evidence="7 8">
    <name type="scientific">Agromyces archimandritae</name>
    <dbReference type="NCBI Taxonomy" id="2781962"/>
    <lineage>
        <taxon>Bacteria</taxon>
        <taxon>Bacillati</taxon>
        <taxon>Actinomycetota</taxon>
        <taxon>Actinomycetes</taxon>
        <taxon>Micrococcales</taxon>
        <taxon>Microbacteriaceae</taxon>
        <taxon>Agromyces</taxon>
    </lineage>
</organism>
<protein>
    <submittedName>
        <fullName evidence="7">ABC transporter ATP-binding protein</fullName>
    </submittedName>
</protein>
<dbReference type="EMBL" id="CP071696">
    <property type="protein sequence ID" value="QTX06244.1"/>
    <property type="molecule type" value="Genomic_DNA"/>
</dbReference>
<dbReference type="InterPro" id="IPR003439">
    <property type="entry name" value="ABC_transporter-like_ATP-bd"/>
</dbReference>
<feature type="compositionally biased region" description="Low complexity" evidence="5">
    <location>
        <begin position="279"/>
        <end position="290"/>
    </location>
</feature>
<dbReference type="NCBIfam" id="NF008453">
    <property type="entry name" value="PRK11308.1"/>
    <property type="match status" value="2"/>
</dbReference>
<evidence type="ECO:0000256" key="5">
    <source>
        <dbReference type="SAM" id="MobiDB-lite"/>
    </source>
</evidence>
<dbReference type="InterPro" id="IPR013563">
    <property type="entry name" value="Oligopep_ABC_C"/>
</dbReference>
<dbReference type="GO" id="GO:0055085">
    <property type="term" value="P:transmembrane transport"/>
    <property type="evidence" value="ECO:0007669"/>
    <property type="project" value="UniProtKB-ARBA"/>
</dbReference>
<dbReference type="Pfam" id="PF08352">
    <property type="entry name" value="oligo_HPY"/>
    <property type="match status" value="2"/>
</dbReference>
<dbReference type="Gene3D" id="3.40.50.300">
    <property type="entry name" value="P-loop containing nucleotide triphosphate hydrolases"/>
    <property type="match status" value="2"/>
</dbReference>
<dbReference type="Pfam" id="PF00005">
    <property type="entry name" value="ABC_tran"/>
    <property type="match status" value="2"/>
</dbReference>
<dbReference type="GO" id="GO:0005524">
    <property type="term" value="F:ATP binding"/>
    <property type="evidence" value="ECO:0007669"/>
    <property type="project" value="UniProtKB-KW"/>
</dbReference>
<feature type="domain" description="ABC transporter" evidence="6">
    <location>
        <begin position="3"/>
        <end position="242"/>
    </location>
</feature>
<dbReference type="GO" id="GO:0015833">
    <property type="term" value="P:peptide transport"/>
    <property type="evidence" value="ECO:0007669"/>
    <property type="project" value="InterPro"/>
</dbReference>
<name>A0A975IQE3_9MICO</name>
<sequence length="575" mass="60925">MTVRAGASTLVEDVSFRVERGERVGLIGESGSGKSVTAMAVMGLLSDSLDVAGDIRVEGSPNLVGRTDRQIAPLRGQRMSMVFQEPMTALDPLQRVGAQVAEVMTIHGTAGRAAASARAVELLGTVGLPDPEYAARAYPHQLSGGQRQRVMIAMALANDPALLVADEPTTALDVTVQRQVLELLLDLVRERDTGLLFITHDLAVVASVCERVLVMERGRIVEQGPISRVFTAPEHPYTRGLLAASDLEATDADGRLFTVATAGAYVPGRRVDAAGRRAGGVPDAGARDGATPGGGAAASTAGHAPAPVVRVAGLTKTYTRRGRLLRGSKRIEALGGLDLEIAAGERFGIVGESGSGKSTLLRILAGLSRAGSGEVEVAGVRVDGASERELGMLRRQLQIVFQDPMGSLDPRMRVRDIVAEPLLNPANLRAGAGGEGRRELVARVLEQVGLPADAAERYPHEFSGGQRQRISIARALVCTPRVLLADEPVSALDVSVRAQVLNLLADLIDEAQLTLVFVSHDLGVVRYLCDRVAVMQAGRIVEIGPTEEIYERPQHPYTRSLVQASPSLEAVLGER</sequence>
<proteinExistence type="inferred from homology"/>
<reference evidence="7" key="1">
    <citation type="submission" date="2021-03" db="EMBL/GenBank/DDBJ databases">
        <title>Agromyces archimandritus sp. nov., isolated from the cockroach Archimandrita tessellata.</title>
        <authorList>
            <person name="Guzman J."/>
            <person name="Ortuzar M."/>
            <person name="Poehlein A."/>
            <person name="Daniel R."/>
            <person name="Trujillo M."/>
            <person name="Vilcinskas A."/>
        </authorList>
    </citation>
    <scope>NUCLEOTIDE SEQUENCE</scope>
    <source>
        <strain evidence="7">G127AT</strain>
    </source>
</reference>
<keyword evidence="2" id="KW-0813">Transport</keyword>
<evidence type="ECO:0000256" key="1">
    <source>
        <dbReference type="ARBA" id="ARBA00005417"/>
    </source>
</evidence>
<evidence type="ECO:0000313" key="7">
    <source>
        <dbReference type="EMBL" id="QTX06244.1"/>
    </source>
</evidence>
<dbReference type="AlphaFoldDB" id="A0A975IQE3"/>
<dbReference type="InterPro" id="IPR003593">
    <property type="entry name" value="AAA+_ATPase"/>
</dbReference>
<accession>A0A975IQE3</accession>
<keyword evidence="3" id="KW-0547">Nucleotide-binding</keyword>
<dbReference type="KEGG" id="aarc:G127AT_08815"/>
<dbReference type="PANTHER" id="PTHR43776">
    <property type="entry name" value="TRANSPORT ATP-BINDING PROTEIN"/>
    <property type="match status" value="1"/>
</dbReference>
<evidence type="ECO:0000256" key="3">
    <source>
        <dbReference type="ARBA" id="ARBA00022741"/>
    </source>
</evidence>
<evidence type="ECO:0000259" key="6">
    <source>
        <dbReference type="PROSITE" id="PS50893"/>
    </source>
</evidence>
<dbReference type="InterPro" id="IPR027417">
    <property type="entry name" value="P-loop_NTPase"/>
</dbReference>
<dbReference type="Proteomes" id="UP000671914">
    <property type="component" value="Chromosome"/>
</dbReference>
<gene>
    <name evidence="7" type="ORF">G127AT_08815</name>
</gene>
<dbReference type="GO" id="GO:0016887">
    <property type="term" value="F:ATP hydrolysis activity"/>
    <property type="evidence" value="ECO:0007669"/>
    <property type="project" value="InterPro"/>
</dbReference>
<dbReference type="SUPFAM" id="SSF52540">
    <property type="entry name" value="P-loop containing nucleoside triphosphate hydrolases"/>
    <property type="match status" value="2"/>
</dbReference>
<dbReference type="InterPro" id="IPR017871">
    <property type="entry name" value="ABC_transporter-like_CS"/>
</dbReference>